<evidence type="ECO:0000256" key="4">
    <source>
        <dbReference type="ARBA" id="ARBA00022517"/>
    </source>
</evidence>
<dbReference type="GO" id="GO:0005829">
    <property type="term" value="C:cytosol"/>
    <property type="evidence" value="ECO:0007669"/>
    <property type="project" value="TreeGrafter"/>
</dbReference>
<reference evidence="8" key="1">
    <citation type="submission" date="2015-07" db="EMBL/GenBank/DDBJ databases">
        <title>Discovery of a poly(ethylene terephthalate assimilation.</title>
        <authorList>
            <person name="Yoshida S."/>
            <person name="Hiraga K."/>
            <person name="Takehana T."/>
            <person name="Taniguchi I."/>
            <person name="Yamaji H."/>
            <person name="Maeda Y."/>
            <person name="Toyohara K."/>
            <person name="Miyamoto K."/>
            <person name="Kimura Y."/>
            <person name="Oda K."/>
        </authorList>
    </citation>
    <scope>NUCLEOTIDE SEQUENCE [LARGE SCALE GENOMIC DNA]</scope>
    <source>
        <strain evidence="8">NBRC 110686 / TISTR 2288 / 201-F6</strain>
    </source>
</reference>
<dbReference type="RefSeq" id="WP_054017754.1">
    <property type="nucleotide sequence ID" value="NZ_BBYR01000001.1"/>
</dbReference>
<evidence type="ECO:0000313" key="7">
    <source>
        <dbReference type="EMBL" id="GAP33576.1"/>
    </source>
</evidence>
<comment type="similarity">
    <text evidence="2">Belongs to the DUF177 domain family.</text>
</comment>
<dbReference type="PANTHER" id="PTHR38099:SF1">
    <property type="entry name" value="LARGE RIBOSOMAL RNA SUBUNIT ACCUMULATION PROTEIN YCED"/>
    <property type="match status" value="1"/>
</dbReference>
<accession>A0A0K8NT47</accession>
<proteinExistence type="inferred from homology"/>
<dbReference type="EMBL" id="BBYR01000001">
    <property type="protein sequence ID" value="GAP33576.1"/>
    <property type="molecule type" value="Genomic_DNA"/>
</dbReference>
<name>A0A0K8NT47_PISS1</name>
<keyword evidence="8" id="KW-1185">Reference proteome</keyword>
<evidence type="ECO:0000256" key="3">
    <source>
        <dbReference type="ARBA" id="ARBA00015716"/>
    </source>
</evidence>
<evidence type="ECO:0000256" key="2">
    <source>
        <dbReference type="ARBA" id="ARBA00010740"/>
    </source>
</evidence>
<comment type="caution">
    <text evidence="7">The sequence shown here is derived from an EMBL/GenBank/DDBJ whole genome shotgun (WGS) entry which is preliminary data.</text>
</comment>
<dbReference type="InterPro" id="IPR039255">
    <property type="entry name" value="YceD_bac"/>
</dbReference>
<dbReference type="OrthoDB" id="5297600at2"/>
<protein>
    <recommendedName>
        <fullName evidence="3">Large ribosomal RNA subunit accumulation protein YceD</fullName>
    </recommendedName>
    <alternativeName>
        <fullName evidence="5">23S rRNA accumulation protein YceD</fullName>
    </alternativeName>
</protein>
<dbReference type="PANTHER" id="PTHR38099">
    <property type="entry name" value="LARGE RIBOSOMAL RNA SUBUNIT ACCUMULATION PROTEIN YCED"/>
    <property type="match status" value="1"/>
</dbReference>
<comment type="function">
    <text evidence="1">Plays a role in synthesis, processing and/or stability of 23S rRNA.</text>
</comment>
<feature type="compositionally biased region" description="Low complexity" evidence="6">
    <location>
        <begin position="150"/>
        <end position="165"/>
    </location>
</feature>
<evidence type="ECO:0000256" key="1">
    <source>
        <dbReference type="ARBA" id="ARBA00002868"/>
    </source>
</evidence>
<dbReference type="STRING" id="1547922.ISF6_0022"/>
<evidence type="ECO:0000313" key="8">
    <source>
        <dbReference type="Proteomes" id="UP000037660"/>
    </source>
</evidence>
<dbReference type="Proteomes" id="UP000037660">
    <property type="component" value="Unassembled WGS sequence"/>
</dbReference>
<dbReference type="InterPro" id="IPR003772">
    <property type="entry name" value="YceD"/>
</dbReference>
<sequence>MPPRPRPWDPRHLDVEAFAERAGTLEDDPPVTQAARLAEALHPGTQDATPPLHWAVRGERVAQRGGSQTWLHLEARGRVTLTCQRCLQAVEVDLAVARAFRFVADEDRAAAEDMDADEEVLATTRSLDLPALVEDELLLALPLVPRHDGACPQPLPQAAAASAQEEAPRQRPFEALAALKGRRSPH</sequence>
<dbReference type="AlphaFoldDB" id="A0A0K8NT47"/>
<feature type="region of interest" description="Disordered" evidence="6">
    <location>
        <begin position="150"/>
        <end position="186"/>
    </location>
</feature>
<dbReference type="Pfam" id="PF02620">
    <property type="entry name" value="YceD"/>
    <property type="match status" value="1"/>
</dbReference>
<organism evidence="7 8">
    <name type="scientific">Piscinibacter sakaiensis</name>
    <name type="common">Ideonella sakaiensis</name>
    <dbReference type="NCBI Taxonomy" id="1547922"/>
    <lineage>
        <taxon>Bacteria</taxon>
        <taxon>Pseudomonadati</taxon>
        <taxon>Pseudomonadota</taxon>
        <taxon>Betaproteobacteria</taxon>
        <taxon>Burkholderiales</taxon>
        <taxon>Sphaerotilaceae</taxon>
        <taxon>Piscinibacter</taxon>
    </lineage>
</organism>
<gene>
    <name evidence="7" type="ORF">ISF6_0022</name>
</gene>
<reference evidence="7 8" key="2">
    <citation type="journal article" date="2016" name="Science">
        <title>A bacterium that degrades and assimilates poly(ethylene terephthalate).</title>
        <authorList>
            <person name="Yoshida S."/>
            <person name="Hiraga K."/>
            <person name="Takehana T."/>
            <person name="Taniguchi I."/>
            <person name="Yamaji H."/>
            <person name="Maeda Y."/>
            <person name="Toyohara K."/>
            <person name="Miyamoto K."/>
            <person name="Kimura Y."/>
            <person name="Oda K."/>
        </authorList>
    </citation>
    <scope>NUCLEOTIDE SEQUENCE [LARGE SCALE GENOMIC DNA]</scope>
    <source>
        <strain evidence="8">NBRC 110686 / TISTR 2288 / 201-F6</strain>
    </source>
</reference>
<evidence type="ECO:0000256" key="5">
    <source>
        <dbReference type="ARBA" id="ARBA00031841"/>
    </source>
</evidence>
<keyword evidence="4" id="KW-0690">Ribosome biogenesis</keyword>
<evidence type="ECO:0000256" key="6">
    <source>
        <dbReference type="SAM" id="MobiDB-lite"/>
    </source>
</evidence>
<dbReference type="GO" id="GO:0042254">
    <property type="term" value="P:ribosome biogenesis"/>
    <property type="evidence" value="ECO:0007669"/>
    <property type="project" value="UniProtKB-KW"/>
</dbReference>